<dbReference type="PANTHER" id="PTHR33121:SF71">
    <property type="entry name" value="OXYGEN SENSOR PROTEIN DOSP"/>
    <property type="match status" value="1"/>
</dbReference>
<dbReference type="RefSeq" id="WP_099081944.1">
    <property type="nucleotide sequence ID" value="NZ_AWQQ01000007.1"/>
</dbReference>
<dbReference type="Gene3D" id="3.20.20.450">
    <property type="entry name" value="EAL domain"/>
    <property type="match status" value="1"/>
</dbReference>
<dbReference type="Gene3D" id="3.30.70.270">
    <property type="match status" value="1"/>
</dbReference>
<evidence type="ECO:0000313" key="4">
    <source>
        <dbReference type="Proteomes" id="UP000222564"/>
    </source>
</evidence>
<dbReference type="PANTHER" id="PTHR33121">
    <property type="entry name" value="CYCLIC DI-GMP PHOSPHODIESTERASE PDEF"/>
    <property type="match status" value="1"/>
</dbReference>
<comment type="caution">
    <text evidence="3">The sequence shown here is derived from an EMBL/GenBank/DDBJ whole genome shotgun (WGS) entry which is preliminary data.</text>
</comment>
<organism evidence="3 4">
    <name type="scientific">Desulforamulus profundi</name>
    <dbReference type="NCBI Taxonomy" id="1383067"/>
    <lineage>
        <taxon>Bacteria</taxon>
        <taxon>Bacillati</taxon>
        <taxon>Bacillota</taxon>
        <taxon>Clostridia</taxon>
        <taxon>Eubacteriales</taxon>
        <taxon>Peptococcaceae</taxon>
        <taxon>Desulforamulus</taxon>
    </lineage>
</organism>
<dbReference type="InterPro" id="IPR001633">
    <property type="entry name" value="EAL_dom"/>
</dbReference>
<sequence length="574" mass="64603">MRFSKGLLELIKELTSQAGQLPLDDVELTGRVAQAYAGRLRSLLDLVGQEANEAELRGAASDLLALFAGNHDKELLQRRIDLGRKLGAAEVSLEQLVTAYGFFFGRCCDELVPVIQFLERELQRVKYGGTSLLLDLDLLLLGYQGEVARQMRMFSEVDVLTGLLSRRKFEEELQQALEFSRRTKREFSLYWLDIDNFKLINDVYGYIVGDIVLKVVADFLQESFPNAFAIARIGGNEFGVILLDAGPAEALAKAQVLCQGISELKIRPLGEEGIFITSSIGVASYPHHGQAQADLMLAAEVAQVTAKRKGRNRVQLIDALDESTNPTVVHERILLLREALRSKESIVPFYQPIVDLETGKPLGYEVLARVRRGEKFLSAGLFVEAAEQSGLMKDIGSIVIEQAMREKKSSWAKDKIFFINFSMRELENRETPRFMADLFNRYDIRPEEVVAEITEREAVLDMNAVQAFAKELTDLGVRLAVDDFGSGFSSFIYLRYFDCYFAKIEGSLVREITRSGRSRMIVENMAKLLQKLSIEVVAEFVENRETAEILRRAGIRYGQGYYLGMPVRCPGNRD</sequence>
<feature type="domain" description="EAL" evidence="1">
    <location>
        <begin position="329"/>
        <end position="574"/>
    </location>
</feature>
<dbReference type="PROSITE" id="PS50883">
    <property type="entry name" value="EAL"/>
    <property type="match status" value="1"/>
</dbReference>
<reference evidence="3 4" key="1">
    <citation type="submission" date="2013-09" db="EMBL/GenBank/DDBJ databases">
        <title>Biodegradation of hydrocarbons in the deep terrestrial subsurface : characterization of a microbial consortium composed of two Desulfotomaculum species originating from a deep geological formation.</title>
        <authorList>
            <person name="Aullo T."/>
            <person name="Berlendis S."/>
            <person name="Lascourreges J.-F."/>
            <person name="Dessort D."/>
            <person name="Saint-Laurent S."/>
            <person name="Schraauwers B."/>
            <person name="Mas J."/>
            <person name="Magot M."/>
            <person name="Ranchou-Peyruse A."/>
        </authorList>
    </citation>
    <scope>NUCLEOTIDE SEQUENCE [LARGE SCALE GENOMIC DNA]</scope>
    <source>
        <strain evidence="3 4">Bs107</strain>
    </source>
</reference>
<dbReference type="Pfam" id="PF00990">
    <property type="entry name" value="GGDEF"/>
    <property type="match status" value="1"/>
</dbReference>
<name>A0A2C6MBN0_9FIRM</name>
<dbReference type="InterPro" id="IPR035919">
    <property type="entry name" value="EAL_sf"/>
</dbReference>
<gene>
    <name evidence="3" type="ORF">P378_00965</name>
</gene>
<dbReference type="InterPro" id="IPR029787">
    <property type="entry name" value="Nucleotide_cyclase"/>
</dbReference>
<dbReference type="PROSITE" id="PS50887">
    <property type="entry name" value="GGDEF"/>
    <property type="match status" value="1"/>
</dbReference>
<dbReference type="SMART" id="SM00052">
    <property type="entry name" value="EAL"/>
    <property type="match status" value="1"/>
</dbReference>
<dbReference type="SMART" id="SM00267">
    <property type="entry name" value="GGDEF"/>
    <property type="match status" value="1"/>
</dbReference>
<dbReference type="Pfam" id="PF00563">
    <property type="entry name" value="EAL"/>
    <property type="match status" value="1"/>
</dbReference>
<dbReference type="Proteomes" id="UP000222564">
    <property type="component" value="Unassembled WGS sequence"/>
</dbReference>
<evidence type="ECO:0000259" key="2">
    <source>
        <dbReference type="PROSITE" id="PS50887"/>
    </source>
</evidence>
<evidence type="ECO:0000313" key="3">
    <source>
        <dbReference type="EMBL" id="PHJ39837.1"/>
    </source>
</evidence>
<protein>
    <recommendedName>
        <fullName evidence="5">Diguanylate cyclase</fullName>
    </recommendedName>
</protein>
<dbReference type="NCBIfam" id="TIGR00254">
    <property type="entry name" value="GGDEF"/>
    <property type="match status" value="1"/>
</dbReference>
<dbReference type="SUPFAM" id="SSF55073">
    <property type="entry name" value="Nucleotide cyclase"/>
    <property type="match status" value="1"/>
</dbReference>
<proteinExistence type="predicted"/>
<feature type="domain" description="GGDEF" evidence="2">
    <location>
        <begin position="185"/>
        <end position="319"/>
    </location>
</feature>
<dbReference type="InterPro" id="IPR000160">
    <property type="entry name" value="GGDEF_dom"/>
</dbReference>
<dbReference type="OrthoDB" id="9762141at2"/>
<evidence type="ECO:0008006" key="5">
    <source>
        <dbReference type="Google" id="ProtNLM"/>
    </source>
</evidence>
<dbReference type="AlphaFoldDB" id="A0A2C6MBN0"/>
<accession>A0A2C6MBN0</accession>
<evidence type="ECO:0000259" key="1">
    <source>
        <dbReference type="PROSITE" id="PS50883"/>
    </source>
</evidence>
<keyword evidence="4" id="KW-1185">Reference proteome</keyword>
<dbReference type="CDD" id="cd01948">
    <property type="entry name" value="EAL"/>
    <property type="match status" value="1"/>
</dbReference>
<dbReference type="GO" id="GO:0071111">
    <property type="term" value="F:cyclic-guanylate-specific phosphodiesterase activity"/>
    <property type="evidence" value="ECO:0007669"/>
    <property type="project" value="InterPro"/>
</dbReference>
<dbReference type="EMBL" id="AWQQ01000007">
    <property type="protein sequence ID" value="PHJ39837.1"/>
    <property type="molecule type" value="Genomic_DNA"/>
</dbReference>
<dbReference type="InterPro" id="IPR043128">
    <property type="entry name" value="Rev_trsase/Diguanyl_cyclase"/>
</dbReference>
<dbReference type="CDD" id="cd01949">
    <property type="entry name" value="GGDEF"/>
    <property type="match status" value="1"/>
</dbReference>
<dbReference type="InterPro" id="IPR050706">
    <property type="entry name" value="Cyclic-di-GMP_PDE-like"/>
</dbReference>
<dbReference type="SUPFAM" id="SSF141868">
    <property type="entry name" value="EAL domain-like"/>
    <property type="match status" value="1"/>
</dbReference>